<evidence type="ECO:0000256" key="1">
    <source>
        <dbReference type="ARBA" id="ARBA00023186"/>
    </source>
</evidence>
<dbReference type="STRING" id="1882918.BCY86_08000"/>
<dbReference type="InterPro" id="IPR008971">
    <property type="entry name" value="HSP40/DnaJ_pept-bd"/>
</dbReference>
<dbReference type="SMART" id="SM00271">
    <property type="entry name" value="DnaJ"/>
    <property type="match status" value="1"/>
</dbReference>
<dbReference type="EMBL" id="CP016908">
    <property type="protein sequence ID" value="APS00620.1"/>
    <property type="molecule type" value="Genomic_DNA"/>
</dbReference>
<organism evidence="3 4">
    <name type="scientific">Pajaroellobacter abortibovis</name>
    <dbReference type="NCBI Taxonomy" id="1882918"/>
    <lineage>
        <taxon>Bacteria</taxon>
        <taxon>Pseudomonadati</taxon>
        <taxon>Myxococcota</taxon>
        <taxon>Polyangia</taxon>
        <taxon>Polyangiales</taxon>
        <taxon>Polyangiaceae</taxon>
    </lineage>
</organism>
<dbReference type="CDD" id="cd06257">
    <property type="entry name" value="DnaJ"/>
    <property type="match status" value="1"/>
</dbReference>
<name>A0A1L6MYL4_9BACT</name>
<evidence type="ECO:0000313" key="3">
    <source>
        <dbReference type="EMBL" id="APS00620.1"/>
    </source>
</evidence>
<dbReference type="AlphaFoldDB" id="A0A1L6MYL4"/>
<protein>
    <recommendedName>
        <fullName evidence="2">J domain-containing protein</fullName>
    </recommendedName>
</protein>
<evidence type="ECO:0000313" key="4">
    <source>
        <dbReference type="Proteomes" id="UP000185544"/>
    </source>
</evidence>
<reference evidence="3 4" key="1">
    <citation type="submission" date="2016-08" db="EMBL/GenBank/DDBJ databases">
        <title>Identification and validation of antigenic proteins from Pajaroellobacter abortibovis using de-novo genome sequence assembly and reverse vaccinology.</title>
        <authorList>
            <person name="Welly B.T."/>
            <person name="Miller M.R."/>
            <person name="Stott J.L."/>
            <person name="Blanchard M.T."/>
            <person name="Islas-Trejo A.D."/>
            <person name="O'Rourke S.M."/>
            <person name="Young A.E."/>
            <person name="Medrano J.F."/>
            <person name="Van Eenennaam A.L."/>
        </authorList>
    </citation>
    <scope>NUCLEOTIDE SEQUENCE [LARGE SCALE GENOMIC DNA]</scope>
    <source>
        <strain evidence="3 4">BTF92-0548A/99-0131</strain>
    </source>
</reference>
<dbReference type="PRINTS" id="PR00625">
    <property type="entry name" value="JDOMAIN"/>
</dbReference>
<dbReference type="Pfam" id="PF00226">
    <property type="entry name" value="DnaJ"/>
    <property type="match status" value="1"/>
</dbReference>
<feature type="domain" description="J" evidence="2">
    <location>
        <begin position="4"/>
        <end position="69"/>
    </location>
</feature>
<dbReference type="OrthoDB" id="9779889at2"/>
<dbReference type="SUPFAM" id="SSF49493">
    <property type="entry name" value="HSP40/DnaJ peptide-binding domain"/>
    <property type="match status" value="2"/>
</dbReference>
<dbReference type="PANTHER" id="PTHR43096:SF52">
    <property type="entry name" value="DNAJ HOMOLOG 1, MITOCHONDRIAL-RELATED"/>
    <property type="match status" value="1"/>
</dbReference>
<dbReference type="Pfam" id="PF01556">
    <property type="entry name" value="DnaJ_C"/>
    <property type="match status" value="1"/>
</dbReference>
<proteinExistence type="predicted"/>
<dbReference type="GO" id="GO:0005737">
    <property type="term" value="C:cytoplasm"/>
    <property type="evidence" value="ECO:0007669"/>
    <property type="project" value="TreeGrafter"/>
</dbReference>
<dbReference type="InterPro" id="IPR036869">
    <property type="entry name" value="J_dom_sf"/>
</dbReference>
<keyword evidence="1" id="KW-0143">Chaperone</keyword>
<gene>
    <name evidence="3" type="ORF">BCY86_08000</name>
</gene>
<sequence>MAQDLYAVLGVPRDADAETIKKAYRKLAKELHPDRNPGDAKAEARFKNVNQAFQVLSNHQKKRLYDEFGEEGLREGFDPERVRQYQQWASRGGRGGTGGGFSVEDLFQQGGVVWGGQGVNLGDLFGEFVGRGGGVRAKTAQRGEDLESEVTLDFASAIRGTTLNLRSPSNPSSSVTVRIPAGACEGSRVRIAGQGGPPPRKGGVPGDLVLTVYVKAHPCFWREKDDLHVNVPITVTEAYYGAKVTVPTVNGSVIVKVPERVQGGTVLRLRGKGIQVKGKPNGDLYVHFQVRIPTSDGAAEWIEKLKAYEPSDIRADLKL</sequence>
<dbReference type="Gene3D" id="2.60.260.20">
    <property type="entry name" value="Urease metallochaperone UreE, N-terminal domain"/>
    <property type="match status" value="2"/>
</dbReference>
<dbReference type="KEGG" id="pabo:BCY86_08000"/>
<dbReference type="Gene3D" id="1.10.287.110">
    <property type="entry name" value="DnaJ domain"/>
    <property type="match status" value="1"/>
</dbReference>
<dbReference type="FunFam" id="2.60.260.20:FF:000013">
    <property type="entry name" value="DnaJ subfamily B member 11"/>
    <property type="match status" value="1"/>
</dbReference>
<dbReference type="InterPro" id="IPR001623">
    <property type="entry name" value="DnaJ_domain"/>
</dbReference>
<dbReference type="PROSITE" id="PS50076">
    <property type="entry name" value="DNAJ_2"/>
    <property type="match status" value="1"/>
</dbReference>
<accession>A0A1L6MYL4</accession>
<dbReference type="PROSITE" id="PS00636">
    <property type="entry name" value="DNAJ_1"/>
    <property type="match status" value="1"/>
</dbReference>
<dbReference type="CDD" id="cd10747">
    <property type="entry name" value="DnaJ_C"/>
    <property type="match status" value="1"/>
</dbReference>
<evidence type="ECO:0000259" key="2">
    <source>
        <dbReference type="PROSITE" id="PS50076"/>
    </source>
</evidence>
<dbReference type="InterPro" id="IPR018253">
    <property type="entry name" value="DnaJ_domain_CS"/>
</dbReference>
<dbReference type="SUPFAM" id="SSF46565">
    <property type="entry name" value="Chaperone J-domain"/>
    <property type="match status" value="1"/>
</dbReference>
<dbReference type="InterPro" id="IPR002939">
    <property type="entry name" value="DnaJ_C"/>
</dbReference>
<keyword evidence="4" id="KW-1185">Reference proteome</keyword>
<dbReference type="GO" id="GO:0051082">
    <property type="term" value="F:unfolded protein binding"/>
    <property type="evidence" value="ECO:0007669"/>
    <property type="project" value="InterPro"/>
</dbReference>
<dbReference type="PANTHER" id="PTHR43096">
    <property type="entry name" value="DNAJ HOMOLOG 1, MITOCHONDRIAL-RELATED"/>
    <property type="match status" value="1"/>
</dbReference>
<dbReference type="GO" id="GO:0042026">
    <property type="term" value="P:protein refolding"/>
    <property type="evidence" value="ECO:0007669"/>
    <property type="project" value="TreeGrafter"/>
</dbReference>
<dbReference type="RefSeq" id="WP_075277289.1">
    <property type="nucleotide sequence ID" value="NZ_CP016908.1"/>
</dbReference>
<dbReference type="Proteomes" id="UP000185544">
    <property type="component" value="Chromosome"/>
</dbReference>